<evidence type="ECO:0000256" key="1">
    <source>
        <dbReference type="SAM" id="MobiDB-lite"/>
    </source>
</evidence>
<gene>
    <name evidence="2" type="ORF">HXX76_004877</name>
</gene>
<dbReference type="GO" id="GO:0005737">
    <property type="term" value="C:cytoplasm"/>
    <property type="evidence" value="ECO:0007669"/>
    <property type="project" value="TreeGrafter"/>
</dbReference>
<dbReference type="GO" id="GO:0005634">
    <property type="term" value="C:nucleus"/>
    <property type="evidence" value="ECO:0007669"/>
    <property type="project" value="TreeGrafter"/>
</dbReference>
<keyword evidence="3" id="KW-1185">Reference proteome</keyword>
<dbReference type="AlphaFoldDB" id="A0A835T646"/>
<dbReference type="Gene3D" id="3.90.950.20">
    <property type="entry name" value="CinA-like"/>
    <property type="match status" value="1"/>
</dbReference>
<dbReference type="PANTHER" id="PTHR31285:SF0">
    <property type="entry name" value="NICOTINAMIDE MONONUCLEOTIDE ADENYLYLTRANSFERASE"/>
    <property type="match status" value="1"/>
</dbReference>
<dbReference type="Proteomes" id="UP000650467">
    <property type="component" value="Unassembled WGS sequence"/>
</dbReference>
<protein>
    <recommendedName>
        <fullName evidence="4">Cytidyltransferase-like domain-containing protein</fullName>
    </recommendedName>
</protein>
<dbReference type="PANTHER" id="PTHR31285">
    <property type="entry name" value="NICOTINAMIDE MONONUCLEOTIDE ADENYLYLTRANSFERASE"/>
    <property type="match status" value="1"/>
</dbReference>
<name>A0A835T646_CHLIN</name>
<evidence type="ECO:0000313" key="2">
    <source>
        <dbReference type="EMBL" id="KAG2439524.1"/>
    </source>
</evidence>
<feature type="compositionally biased region" description="Low complexity" evidence="1">
    <location>
        <begin position="222"/>
        <end position="234"/>
    </location>
</feature>
<organism evidence="2 3">
    <name type="scientific">Chlamydomonas incerta</name>
    <dbReference type="NCBI Taxonomy" id="51695"/>
    <lineage>
        <taxon>Eukaryota</taxon>
        <taxon>Viridiplantae</taxon>
        <taxon>Chlorophyta</taxon>
        <taxon>core chlorophytes</taxon>
        <taxon>Chlorophyceae</taxon>
        <taxon>CS clade</taxon>
        <taxon>Chlamydomonadales</taxon>
        <taxon>Chlamydomonadaceae</taxon>
        <taxon>Chlamydomonas</taxon>
    </lineage>
</organism>
<evidence type="ECO:0008006" key="4">
    <source>
        <dbReference type="Google" id="ProtNLM"/>
    </source>
</evidence>
<feature type="region of interest" description="Disordered" evidence="1">
    <location>
        <begin position="222"/>
        <end position="241"/>
    </location>
</feature>
<dbReference type="SUPFAM" id="SSF142433">
    <property type="entry name" value="CinA-like"/>
    <property type="match status" value="1"/>
</dbReference>
<evidence type="ECO:0000313" key="3">
    <source>
        <dbReference type="Proteomes" id="UP000650467"/>
    </source>
</evidence>
<dbReference type="InterPro" id="IPR036653">
    <property type="entry name" value="CinA-like_C"/>
</dbReference>
<proteinExistence type="predicted"/>
<dbReference type="InterPro" id="IPR014729">
    <property type="entry name" value="Rossmann-like_a/b/a_fold"/>
</dbReference>
<comment type="caution">
    <text evidence="2">The sequence shown here is derived from an EMBL/GenBank/DDBJ whole genome shotgun (WGS) entry which is preliminary data.</text>
</comment>
<accession>A0A835T646</accession>
<dbReference type="GO" id="GO:0016887">
    <property type="term" value="F:ATP hydrolysis activity"/>
    <property type="evidence" value="ECO:0007669"/>
    <property type="project" value="TreeGrafter"/>
</dbReference>
<dbReference type="EMBL" id="JAEHOC010000008">
    <property type="protein sequence ID" value="KAG2439524.1"/>
    <property type="molecule type" value="Genomic_DNA"/>
</dbReference>
<reference evidence="2" key="1">
    <citation type="journal article" date="2020" name="bioRxiv">
        <title>Comparative genomics of Chlamydomonas.</title>
        <authorList>
            <person name="Craig R.J."/>
            <person name="Hasan A.R."/>
            <person name="Ness R.W."/>
            <person name="Keightley P.D."/>
        </authorList>
    </citation>
    <scope>NUCLEOTIDE SEQUENCE</scope>
    <source>
        <strain evidence="2">SAG 7.73</strain>
    </source>
</reference>
<dbReference type="Gene3D" id="3.40.50.620">
    <property type="entry name" value="HUPs"/>
    <property type="match status" value="1"/>
</dbReference>
<dbReference type="SUPFAM" id="SSF52374">
    <property type="entry name" value="Nucleotidylyl transferase"/>
    <property type="match status" value="1"/>
</dbReference>
<sequence>MRVLPRAQGAGLRWASAPGSVRAASHAVRAGPGEPKAVAQAQELPPDVESVIKRIHASRTKAVVYATGGAVQSISWLLSVPGASATVLEAAVPYARDSLVEVLGGKEPAQFCSAGTAAAMAESAYRRAAALGGFGDSLVGVGATCALATFPLKRGEHRAYVAVHGGGGRRCVALTLSKGSRSRVGEDDLASRLLVKVLAEASGVDTADFQLPLITGGGGGDTAAAAATTAATPSPSSPVPPDVLQDDCAAAGDPLQRLLAGEVRCVEYSGGGPSGAPAEVCVDAPRPGRVYLPGSFNPLHEGHKQLLATAVAAASAAAGRQLEGAFELTVENADKGLLDLAEIRRRVAQFVAAGLPLVVTRAPRFNDKAGLLHAARFVVGYDTAVRLVMPKYHGDSLMQMLLDYSSFRHSGCSFVVAGRRDGASGRFLTLSDVAVPAQMADLFPLGLSEAAFRVDLSSTELRQRAAAAQAAAAQPGKA</sequence>
<dbReference type="OrthoDB" id="5591297at2759"/>
<dbReference type="GO" id="GO:0000309">
    <property type="term" value="F:nicotinamide-nucleotide adenylyltransferase activity"/>
    <property type="evidence" value="ECO:0007669"/>
    <property type="project" value="TreeGrafter"/>
</dbReference>